<accession>A0ABV1RUJ7</accession>
<dbReference type="GO" id="GO:0016805">
    <property type="term" value="F:dipeptidase activity"/>
    <property type="evidence" value="ECO:0007669"/>
    <property type="project" value="UniProtKB-KW"/>
</dbReference>
<evidence type="ECO:0000313" key="1">
    <source>
        <dbReference type="EMBL" id="MER2998054.1"/>
    </source>
</evidence>
<dbReference type="PANTHER" id="PTHR10443:SF12">
    <property type="entry name" value="DIPEPTIDASE"/>
    <property type="match status" value="1"/>
</dbReference>
<dbReference type="Proteomes" id="UP001476807">
    <property type="component" value="Unassembled WGS sequence"/>
</dbReference>
<dbReference type="PANTHER" id="PTHR10443">
    <property type="entry name" value="MICROSOMAL DIPEPTIDASE"/>
    <property type="match status" value="1"/>
</dbReference>
<dbReference type="PROSITE" id="PS51365">
    <property type="entry name" value="RENAL_DIPEPTIDASE_2"/>
    <property type="match status" value="1"/>
</dbReference>
<gene>
    <name evidence="1" type="ORF">ABS362_10900</name>
</gene>
<comment type="caution">
    <text evidence="1">The sequence shown here is derived from an EMBL/GenBank/DDBJ whole genome shotgun (WGS) entry which is preliminary data.</text>
</comment>
<sequence length="337" mass="37774">MNTETPARLPIIDMHCDLLVYLTDVPGAMQDNVEEIGCALPSLAQGNLKLQVMAIYCATHAGSTDYAKKQSEAFKLLAEADNNLTPVTGPDELQLALQANTTGMIAAIENASGFCEEGEPLEDGFKKLEKMIEDVDRVLYIGMTHSLANRFGGGNYTTQGITRDGKMLLDYMHGRHIAIDMSHTSDALAYDILEHIDKEKLDIPVIASHSNFREVWDHARNLPRELVQEIVHRNGLIGINFLRSFLNTDEPEAIFEHIKYGFANGAENAICFGADYFYTADEKYADQQPFYFPDLVHAGVSYSYILKKLHNQLNEAQLHKLSYGNAQQFLERIWAKP</sequence>
<dbReference type="InterPro" id="IPR032466">
    <property type="entry name" value="Metal_Hydrolase"/>
</dbReference>
<dbReference type="Pfam" id="PF01244">
    <property type="entry name" value="Peptidase_M19"/>
    <property type="match status" value="1"/>
</dbReference>
<dbReference type="Gene3D" id="3.20.20.140">
    <property type="entry name" value="Metal-dependent hydrolases"/>
    <property type="match status" value="1"/>
</dbReference>
<reference evidence="1 2" key="1">
    <citation type="submission" date="2024-06" db="EMBL/GenBank/DDBJ databases">
        <title>Pontibacter populi HYL7-15.</title>
        <authorList>
            <person name="Kim M.K."/>
        </authorList>
    </citation>
    <scope>NUCLEOTIDE SEQUENCE [LARGE SCALE GENOMIC DNA]</scope>
    <source>
        <strain evidence="1 2">HYL7-15</strain>
    </source>
</reference>
<dbReference type="SUPFAM" id="SSF51556">
    <property type="entry name" value="Metallo-dependent hydrolases"/>
    <property type="match status" value="1"/>
</dbReference>
<dbReference type="EMBL" id="JBEOKT010000008">
    <property type="protein sequence ID" value="MER2998054.1"/>
    <property type="molecule type" value="Genomic_DNA"/>
</dbReference>
<keyword evidence="2" id="KW-1185">Reference proteome</keyword>
<dbReference type="EC" id="3.4.13.-" evidence="1"/>
<dbReference type="RefSeq" id="WP_350412510.1">
    <property type="nucleotide sequence ID" value="NZ_JBEOKT010000008.1"/>
</dbReference>
<proteinExistence type="predicted"/>
<organism evidence="1 2">
    <name type="scientific">Pontibacter populi</name>
    <dbReference type="NCBI Taxonomy" id="890055"/>
    <lineage>
        <taxon>Bacteria</taxon>
        <taxon>Pseudomonadati</taxon>
        <taxon>Bacteroidota</taxon>
        <taxon>Cytophagia</taxon>
        <taxon>Cytophagales</taxon>
        <taxon>Hymenobacteraceae</taxon>
        <taxon>Pontibacter</taxon>
    </lineage>
</organism>
<keyword evidence="1" id="KW-0378">Hydrolase</keyword>
<protein>
    <submittedName>
        <fullName evidence="1">Membrane dipeptidase</fullName>
        <ecNumber evidence="1">3.4.13.-</ecNumber>
    </submittedName>
</protein>
<evidence type="ECO:0000313" key="2">
    <source>
        <dbReference type="Proteomes" id="UP001476807"/>
    </source>
</evidence>
<keyword evidence="1" id="KW-0645">Protease</keyword>
<dbReference type="InterPro" id="IPR008257">
    <property type="entry name" value="Pept_M19"/>
</dbReference>
<name>A0ABV1RUJ7_9BACT</name>
<keyword evidence="1" id="KW-0224">Dipeptidase</keyword>